<dbReference type="EMBL" id="JANCLT010000005">
    <property type="protein sequence ID" value="MCP8969300.1"/>
    <property type="molecule type" value="Genomic_DNA"/>
</dbReference>
<comment type="caution">
    <text evidence="5">The sequence shown here is derived from an EMBL/GenBank/DDBJ whole genome shotgun (WGS) entry which is preliminary data.</text>
</comment>
<dbReference type="InterPro" id="IPR050624">
    <property type="entry name" value="HTH-type_Tx_Regulator"/>
</dbReference>
<dbReference type="PANTHER" id="PTHR43479:SF22">
    <property type="entry name" value="TRANSCRIPTIONAL REGULATOR, TETR FAMILY"/>
    <property type="match status" value="1"/>
</dbReference>
<proteinExistence type="predicted"/>
<dbReference type="InterPro" id="IPR009057">
    <property type="entry name" value="Homeodomain-like_sf"/>
</dbReference>
<dbReference type="PANTHER" id="PTHR43479">
    <property type="entry name" value="ACREF/ENVCD OPERON REPRESSOR-RELATED"/>
    <property type="match status" value="1"/>
</dbReference>
<evidence type="ECO:0000313" key="5">
    <source>
        <dbReference type="EMBL" id="MCP8969300.1"/>
    </source>
</evidence>
<feature type="DNA-binding region" description="H-T-H motif" evidence="3">
    <location>
        <begin position="26"/>
        <end position="45"/>
    </location>
</feature>
<keyword evidence="1" id="KW-0678">Repressor</keyword>
<reference evidence="5" key="1">
    <citation type="submission" date="2022-07" db="EMBL/GenBank/DDBJ databases">
        <authorList>
            <person name="Li W.-J."/>
            <person name="Deng Q.-Q."/>
        </authorList>
    </citation>
    <scope>NUCLEOTIDE SEQUENCE</scope>
    <source>
        <strain evidence="5">SYSU M60031</strain>
    </source>
</reference>
<evidence type="ECO:0000256" key="1">
    <source>
        <dbReference type="ARBA" id="ARBA00022491"/>
    </source>
</evidence>
<organism evidence="5 6">
    <name type="scientific">Ectobacillus ponti</name>
    <dbReference type="NCBI Taxonomy" id="2961894"/>
    <lineage>
        <taxon>Bacteria</taxon>
        <taxon>Bacillati</taxon>
        <taxon>Bacillota</taxon>
        <taxon>Bacilli</taxon>
        <taxon>Bacillales</taxon>
        <taxon>Bacillaceae</taxon>
        <taxon>Ectobacillus</taxon>
    </lineage>
</organism>
<evidence type="ECO:0000256" key="2">
    <source>
        <dbReference type="ARBA" id="ARBA00023125"/>
    </source>
</evidence>
<dbReference type="SUPFAM" id="SSF46689">
    <property type="entry name" value="Homeodomain-like"/>
    <property type="match status" value="1"/>
</dbReference>
<dbReference type="Gene3D" id="1.10.357.10">
    <property type="entry name" value="Tetracycline Repressor, domain 2"/>
    <property type="match status" value="1"/>
</dbReference>
<name>A0AA41XAE8_9BACI</name>
<dbReference type="Proteomes" id="UP001156102">
    <property type="component" value="Unassembled WGS sequence"/>
</dbReference>
<dbReference type="Pfam" id="PF00440">
    <property type="entry name" value="TetR_N"/>
    <property type="match status" value="1"/>
</dbReference>
<gene>
    <name evidence="5" type="ORF">NK662_12195</name>
</gene>
<protein>
    <submittedName>
        <fullName evidence="5">TetR/AcrR family transcriptional regulator</fullName>
    </submittedName>
</protein>
<keyword evidence="6" id="KW-1185">Reference proteome</keyword>
<feature type="domain" description="HTH tetR-type" evidence="4">
    <location>
        <begin position="3"/>
        <end position="63"/>
    </location>
</feature>
<dbReference type="PROSITE" id="PS50977">
    <property type="entry name" value="HTH_TETR_2"/>
    <property type="match status" value="1"/>
</dbReference>
<accession>A0AA41XAE8</accession>
<evidence type="ECO:0000259" key="4">
    <source>
        <dbReference type="PROSITE" id="PS50977"/>
    </source>
</evidence>
<keyword evidence="2 3" id="KW-0238">DNA-binding</keyword>
<evidence type="ECO:0000256" key="3">
    <source>
        <dbReference type="PROSITE-ProRule" id="PRU00335"/>
    </source>
</evidence>
<evidence type="ECO:0000313" key="6">
    <source>
        <dbReference type="Proteomes" id="UP001156102"/>
    </source>
</evidence>
<dbReference type="InterPro" id="IPR001647">
    <property type="entry name" value="HTH_TetR"/>
</dbReference>
<dbReference type="AlphaFoldDB" id="A0AA41XAE8"/>
<sequence>MLDERKQNMLEAALALFAKKGYHATSIQEITQAWGISKGAFYNNFSSKEELMFHILKFYSDLAFQEVQSVTEGETEKENFVAQICMQFSIIESHKEFIRMYLTEQPQQMTGELQRYMLEIRARDFRWYAKRLLEVYGAGIEKHVMDCVLLFISMMQGYISLMILDQKELPFDKTARFLVKRLDSIIVNLEDEPLLTREMMQGLWQEGEEQAGEMQECLAALRGTVSGEEQLAAVRTLEAELSRERPRMYMVDSLLLYLEKQMGDTALQGLKEAVAAAFASH</sequence>
<dbReference type="PRINTS" id="PR00455">
    <property type="entry name" value="HTHTETR"/>
</dbReference>
<dbReference type="GO" id="GO:0003677">
    <property type="term" value="F:DNA binding"/>
    <property type="evidence" value="ECO:0007669"/>
    <property type="project" value="UniProtKB-UniRule"/>
</dbReference>